<organism evidence="1 2">
    <name type="scientific">Pseudomonas savastanoi pv. glycinea</name>
    <name type="common">Pseudomonas syringae pv. glycinea</name>
    <dbReference type="NCBI Taxonomy" id="318"/>
    <lineage>
        <taxon>Bacteria</taxon>
        <taxon>Pseudomonadati</taxon>
        <taxon>Pseudomonadota</taxon>
        <taxon>Gammaproteobacteria</taxon>
        <taxon>Pseudomonadales</taxon>
        <taxon>Pseudomonadaceae</taxon>
        <taxon>Pseudomonas</taxon>
    </lineage>
</organism>
<protein>
    <submittedName>
        <fullName evidence="1">Peptidase, M20/M25/M40 protein</fullName>
    </submittedName>
</protein>
<evidence type="ECO:0000313" key="1">
    <source>
        <dbReference type="EMBL" id="RMO37887.1"/>
    </source>
</evidence>
<dbReference type="SUPFAM" id="SSF53187">
    <property type="entry name" value="Zn-dependent exopeptidases"/>
    <property type="match status" value="1"/>
</dbReference>
<accession>A0A3M3UXB4</accession>
<dbReference type="Proteomes" id="UP000273536">
    <property type="component" value="Unassembled WGS sequence"/>
</dbReference>
<name>A0A3M3UXB4_PSESG</name>
<proteinExistence type="predicted"/>
<feature type="non-terminal residue" evidence="1">
    <location>
        <position position="1"/>
    </location>
</feature>
<comment type="caution">
    <text evidence="1">The sequence shown here is derived from an EMBL/GenBank/DDBJ whole genome shotgun (WGS) entry which is preliminary data.</text>
</comment>
<gene>
    <name evidence="1" type="ORF">ALQ42_05075</name>
</gene>
<reference evidence="1 2" key="1">
    <citation type="submission" date="2018-08" db="EMBL/GenBank/DDBJ databases">
        <title>Recombination of ecologically and evolutionarily significant loci maintains genetic cohesion in the Pseudomonas syringae species complex.</title>
        <authorList>
            <person name="Dillon M."/>
            <person name="Thakur S."/>
            <person name="Almeida R.N.D."/>
            <person name="Weir B.S."/>
            <person name="Guttman D.S."/>
        </authorList>
    </citation>
    <scope>NUCLEOTIDE SEQUENCE [LARGE SCALE GENOMIC DNA]</scope>
    <source>
        <strain evidence="1 2">ICMP 6372</strain>
    </source>
</reference>
<dbReference type="EMBL" id="RBPS01000131">
    <property type="protein sequence ID" value="RMO37887.1"/>
    <property type="molecule type" value="Genomic_DNA"/>
</dbReference>
<evidence type="ECO:0000313" key="2">
    <source>
        <dbReference type="Proteomes" id="UP000273536"/>
    </source>
</evidence>
<dbReference type="AlphaFoldDB" id="A0A3M3UXB4"/>
<sequence length="53" mass="5337">ADSGFTASLGIPTLCGLGPVGGKVHTDREYLELDTLVPRGQALVATILALGDG</sequence>
<dbReference type="Gene3D" id="3.40.630.10">
    <property type="entry name" value="Zn peptidases"/>
    <property type="match status" value="1"/>
</dbReference>